<dbReference type="InterPro" id="IPR018124">
    <property type="entry name" value="Calret/calnex_CS"/>
</dbReference>
<organism evidence="5 6">
    <name type="scientific">Mus spicilegus</name>
    <name type="common">Mound-building mouse</name>
    <dbReference type="NCBI Taxonomy" id="10103"/>
    <lineage>
        <taxon>Eukaryota</taxon>
        <taxon>Metazoa</taxon>
        <taxon>Chordata</taxon>
        <taxon>Craniata</taxon>
        <taxon>Vertebrata</taxon>
        <taxon>Euteleostomi</taxon>
        <taxon>Mammalia</taxon>
        <taxon>Eutheria</taxon>
        <taxon>Euarchontoglires</taxon>
        <taxon>Glires</taxon>
        <taxon>Rodentia</taxon>
        <taxon>Myomorpha</taxon>
        <taxon>Muroidea</taxon>
        <taxon>Muridae</taxon>
        <taxon>Murinae</taxon>
        <taxon>Mus</taxon>
        <taxon>Mus</taxon>
    </lineage>
</organism>
<protein>
    <recommendedName>
        <fullName evidence="7">Calreticulin</fullName>
    </recommendedName>
</protein>
<feature type="signal peptide" evidence="4">
    <location>
        <begin position="1"/>
        <end position="17"/>
    </location>
</feature>
<evidence type="ECO:0000313" key="6">
    <source>
        <dbReference type="Proteomes" id="UP000694415"/>
    </source>
</evidence>
<sequence>MLLSVPLLLGLLGLAAADPAIYFKEQFLDGDAWTNRWVESKHKSDFGKFVLSSGKFYGDLEKDKGLQTSQDARFYALSAKFEPFSNKGQTLVVQFTVKHEQNIDCGGGYVKLFPSGLDQKDMHGDSEYNIMFGEGPPARADLCRLDSGCRLKPFVTRMLIFIPWKALE</sequence>
<dbReference type="GO" id="GO:0005509">
    <property type="term" value="F:calcium ion binding"/>
    <property type="evidence" value="ECO:0007669"/>
    <property type="project" value="InterPro"/>
</dbReference>
<dbReference type="PROSITE" id="PS00803">
    <property type="entry name" value="CALRETICULIN_1"/>
    <property type="match status" value="1"/>
</dbReference>
<dbReference type="GO" id="GO:0005789">
    <property type="term" value="C:endoplasmic reticulum membrane"/>
    <property type="evidence" value="ECO:0007669"/>
    <property type="project" value="TreeGrafter"/>
</dbReference>
<evidence type="ECO:0008006" key="7">
    <source>
        <dbReference type="Google" id="ProtNLM"/>
    </source>
</evidence>
<evidence type="ECO:0000256" key="1">
    <source>
        <dbReference type="ARBA" id="ARBA00004240"/>
    </source>
</evidence>
<evidence type="ECO:0000256" key="4">
    <source>
        <dbReference type="RuleBase" id="RU362126"/>
    </source>
</evidence>
<dbReference type="Pfam" id="PF00262">
    <property type="entry name" value="Calreticulin"/>
    <property type="match status" value="1"/>
</dbReference>
<keyword evidence="3 4" id="KW-0256">Endoplasmic reticulum</keyword>
<dbReference type="PANTHER" id="PTHR11073:SF16">
    <property type="entry name" value="CALRETICULIN"/>
    <property type="match status" value="1"/>
</dbReference>
<dbReference type="GO" id="GO:0006457">
    <property type="term" value="P:protein folding"/>
    <property type="evidence" value="ECO:0007669"/>
    <property type="project" value="InterPro"/>
</dbReference>
<reference evidence="5" key="1">
    <citation type="submission" date="2025-08" db="UniProtKB">
        <authorList>
            <consortium name="Ensembl"/>
        </authorList>
    </citation>
    <scope>IDENTIFICATION</scope>
</reference>
<evidence type="ECO:0000313" key="5">
    <source>
        <dbReference type="Ensembl" id="ENSMSIP00000016436.1"/>
    </source>
</evidence>
<proteinExistence type="inferred from homology"/>
<dbReference type="PANTHER" id="PTHR11073">
    <property type="entry name" value="CALRETICULIN AND CALNEXIN"/>
    <property type="match status" value="1"/>
</dbReference>
<dbReference type="Gene3D" id="2.60.120.200">
    <property type="match status" value="1"/>
</dbReference>
<keyword evidence="4" id="KW-0732">Signal</keyword>
<accession>A0A8C6H5C6</accession>
<name>A0A8C6H5C6_MUSSI</name>
<dbReference type="InterPro" id="IPR001580">
    <property type="entry name" value="Calret/calnex"/>
</dbReference>
<evidence type="ECO:0000256" key="2">
    <source>
        <dbReference type="ARBA" id="ARBA00010983"/>
    </source>
</evidence>
<dbReference type="GeneTree" id="ENSGT00950000182915"/>
<dbReference type="GO" id="GO:0051082">
    <property type="term" value="F:unfolded protein binding"/>
    <property type="evidence" value="ECO:0007669"/>
    <property type="project" value="InterPro"/>
</dbReference>
<comment type="similarity">
    <text evidence="2 4">Belongs to the calreticulin family.</text>
</comment>
<keyword evidence="6" id="KW-1185">Reference proteome</keyword>
<reference evidence="5" key="2">
    <citation type="submission" date="2025-09" db="UniProtKB">
        <authorList>
            <consortium name="Ensembl"/>
        </authorList>
    </citation>
    <scope>IDENTIFICATION</scope>
</reference>
<dbReference type="SUPFAM" id="SSF49899">
    <property type="entry name" value="Concanavalin A-like lectins/glucanases"/>
    <property type="match status" value="1"/>
</dbReference>
<evidence type="ECO:0000256" key="3">
    <source>
        <dbReference type="ARBA" id="ARBA00022824"/>
    </source>
</evidence>
<comment type="subcellular location">
    <subcellularLocation>
        <location evidence="1">Endoplasmic reticulum</location>
    </subcellularLocation>
</comment>
<dbReference type="PRINTS" id="PR00626">
    <property type="entry name" value="CALRETICULIN"/>
</dbReference>
<keyword evidence="4" id="KW-0143">Chaperone</keyword>
<feature type="chain" id="PRO_5034563574" description="Calreticulin" evidence="4">
    <location>
        <begin position="18"/>
        <end position="168"/>
    </location>
</feature>
<dbReference type="AlphaFoldDB" id="A0A8C6H5C6"/>
<dbReference type="Ensembl" id="ENSMSIT00000020843.1">
    <property type="protein sequence ID" value="ENSMSIP00000016436.1"/>
    <property type="gene ID" value="ENSMSIG00000014123.1"/>
</dbReference>
<dbReference type="GO" id="GO:0036503">
    <property type="term" value="P:ERAD pathway"/>
    <property type="evidence" value="ECO:0007669"/>
    <property type="project" value="TreeGrafter"/>
</dbReference>
<dbReference type="Proteomes" id="UP000694415">
    <property type="component" value="Unplaced"/>
</dbReference>
<dbReference type="InterPro" id="IPR013320">
    <property type="entry name" value="ConA-like_dom_sf"/>
</dbReference>